<feature type="domain" description="HTH tetR-type" evidence="4">
    <location>
        <begin position="10"/>
        <end position="70"/>
    </location>
</feature>
<reference evidence="5" key="1">
    <citation type="submission" date="2018-06" db="EMBL/GenBank/DDBJ databases">
        <authorList>
            <person name="Zhirakovskaya E."/>
        </authorList>
    </citation>
    <scope>NUCLEOTIDE SEQUENCE</scope>
</reference>
<dbReference type="InterPro" id="IPR050109">
    <property type="entry name" value="HTH-type_TetR-like_transc_reg"/>
</dbReference>
<name>A0A3B0TKW8_9ZZZZ</name>
<dbReference type="PROSITE" id="PS50977">
    <property type="entry name" value="HTH_TETR_2"/>
    <property type="match status" value="1"/>
</dbReference>
<accession>A0A3B0TKW8</accession>
<evidence type="ECO:0000259" key="4">
    <source>
        <dbReference type="PROSITE" id="PS50977"/>
    </source>
</evidence>
<keyword evidence="3" id="KW-0804">Transcription</keyword>
<dbReference type="Gene3D" id="1.10.357.10">
    <property type="entry name" value="Tetracycline Repressor, domain 2"/>
    <property type="match status" value="1"/>
</dbReference>
<dbReference type="InterPro" id="IPR036271">
    <property type="entry name" value="Tet_transcr_reg_TetR-rel_C_sf"/>
</dbReference>
<evidence type="ECO:0000256" key="3">
    <source>
        <dbReference type="ARBA" id="ARBA00023163"/>
    </source>
</evidence>
<dbReference type="PANTHER" id="PTHR30055:SF234">
    <property type="entry name" value="HTH-TYPE TRANSCRIPTIONAL REGULATOR BETI"/>
    <property type="match status" value="1"/>
</dbReference>
<sequence length="204" mass="22358">MKASIRKTSGDRREEIEQTALDLAYLHTPQKVSTGMIAARLGLTQPAIYKHFPSKQDIWRAVGENLAEKIRNNISLGTKSRAAPVSNLKQLVLAQLELISQNPALPELLLMRVEAGGSADCQMTIQSAISDFQLELEANLHLAVKDNTLTKNLNVQDAALLIMGVIQSSILRMIVRRDPGVLQKDGPRLLDLLLAGFARTGEKA</sequence>
<evidence type="ECO:0000256" key="1">
    <source>
        <dbReference type="ARBA" id="ARBA00023015"/>
    </source>
</evidence>
<dbReference type="SUPFAM" id="SSF46689">
    <property type="entry name" value="Homeodomain-like"/>
    <property type="match status" value="1"/>
</dbReference>
<protein>
    <recommendedName>
        <fullName evidence="4">HTH tetR-type domain-containing protein</fullName>
    </recommendedName>
</protein>
<dbReference type="GO" id="GO:0003700">
    <property type="term" value="F:DNA-binding transcription factor activity"/>
    <property type="evidence" value="ECO:0007669"/>
    <property type="project" value="TreeGrafter"/>
</dbReference>
<keyword evidence="2" id="KW-0238">DNA-binding</keyword>
<organism evidence="5">
    <name type="scientific">hydrothermal vent metagenome</name>
    <dbReference type="NCBI Taxonomy" id="652676"/>
    <lineage>
        <taxon>unclassified sequences</taxon>
        <taxon>metagenomes</taxon>
        <taxon>ecological metagenomes</taxon>
    </lineage>
</organism>
<dbReference type="SUPFAM" id="SSF48498">
    <property type="entry name" value="Tetracyclin repressor-like, C-terminal domain"/>
    <property type="match status" value="1"/>
</dbReference>
<dbReference type="EMBL" id="UOEQ01000210">
    <property type="protein sequence ID" value="VAW19325.1"/>
    <property type="molecule type" value="Genomic_DNA"/>
</dbReference>
<dbReference type="GO" id="GO:0000976">
    <property type="term" value="F:transcription cis-regulatory region binding"/>
    <property type="evidence" value="ECO:0007669"/>
    <property type="project" value="TreeGrafter"/>
</dbReference>
<gene>
    <name evidence="5" type="ORF">MNBD_ALPHA11-1629</name>
</gene>
<dbReference type="InterPro" id="IPR009057">
    <property type="entry name" value="Homeodomain-like_sf"/>
</dbReference>
<proteinExistence type="predicted"/>
<dbReference type="Pfam" id="PF00440">
    <property type="entry name" value="TetR_N"/>
    <property type="match status" value="1"/>
</dbReference>
<dbReference type="InterPro" id="IPR001647">
    <property type="entry name" value="HTH_TetR"/>
</dbReference>
<dbReference type="PANTHER" id="PTHR30055">
    <property type="entry name" value="HTH-TYPE TRANSCRIPTIONAL REGULATOR RUTR"/>
    <property type="match status" value="1"/>
</dbReference>
<keyword evidence="1" id="KW-0805">Transcription regulation</keyword>
<dbReference type="AlphaFoldDB" id="A0A3B0TKW8"/>
<evidence type="ECO:0000256" key="2">
    <source>
        <dbReference type="ARBA" id="ARBA00023125"/>
    </source>
</evidence>
<evidence type="ECO:0000313" key="5">
    <source>
        <dbReference type="EMBL" id="VAW19325.1"/>
    </source>
</evidence>